<sequence length="91" mass="10173">MEELHDSAGVLWDGNQPLPQWTRQWEACGPLLAQYRLTIDYGRDAKAPQDTVITVGGATVHCSDHPSADHALRHAIVKAVIQHIEHEQHHP</sequence>
<dbReference type="EMBL" id="BMCG01000001">
    <property type="protein sequence ID" value="GGB98698.1"/>
    <property type="molecule type" value="Genomic_DNA"/>
</dbReference>
<gene>
    <name evidence="1" type="ORF">GCM10007205_05010</name>
</gene>
<keyword evidence="2" id="KW-1185">Reference proteome</keyword>
<name>A0A8J2UP12_9BURK</name>
<protein>
    <submittedName>
        <fullName evidence="1">Uncharacterized protein</fullName>
    </submittedName>
</protein>
<evidence type="ECO:0000313" key="2">
    <source>
        <dbReference type="Proteomes" id="UP000620266"/>
    </source>
</evidence>
<reference evidence="1" key="2">
    <citation type="submission" date="2020-09" db="EMBL/GenBank/DDBJ databases">
        <authorList>
            <person name="Sun Q."/>
            <person name="Sedlacek I."/>
        </authorList>
    </citation>
    <scope>NUCLEOTIDE SEQUENCE</scope>
    <source>
        <strain evidence="1">CCM 7086</strain>
    </source>
</reference>
<proteinExistence type="predicted"/>
<reference evidence="1" key="1">
    <citation type="journal article" date="2014" name="Int. J. Syst. Evol. Microbiol.">
        <title>Complete genome sequence of Corynebacterium casei LMG S-19264T (=DSM 44701T), isolated from a smear-ripened cheese.</title>
        <authorList>
            <consortium name="US DOE Joint Genome Institute (JGI-PGF)"/>
            <person name="Walter F."/>
            <person name="Albersmeier A."/>
            <person name="Kalinowski J."/>
            <person name="Ruckert C."/>
        </authorList>
    </citation>
    <scope>NUCLEOTIDE SEQUENCE</scope>
    <source>
        <strain evidence="1">CCM 7086</strain>
    </source>
</reference>
<dbReference type="AlphaFoldDB" id="A0A8J2UP12"/>
<dbReference type="Proteomes" id="UP000620266">
    <property type="component" value="Unassembled WGS sequence"/>
</dbReference>
<accession>A0A8J2UP12</accession>
<dbReference type="RefSeq" id="WP_229728513.1">
    <property type="nucleotide sequence ID" value="NZ_BMCG01000001.1"/>
</dbReference>
<evidence type="ECO:0000313" key="1">
    <source>
        <dbReference type="EMBL" id="GGB98698.1"/>
    </source>
</evidence>
<comment type="caution">
    <text evidence="1">The sequence shown here is derived from an EMBL/GenBank/DDBJ whole genome shotgun (WGS) entry which is preliminary data.</text>
</comment>
<organism evidence="1 2">
    <name type="scientific">Oxalicibacterium flavum</name>
    <dbReference type="NCBI Taxonomy" id="179467"/>
    <lineage>
        <taxon>Bacteria</taxon>
        <taxon>Pseudomonadati</taxon>
        <taxon>Pseudomonadota</taxon>
        <taxon>Betaproteobacteria</taxon>
        <taxon>Burkholderiales</taxon>
        <taxon>Oxalobacteraceae</taxon>
        <taxon>Oxalicibacterium</taxon>
    </lineage>
</organism>